<evidence type="ECO:0000313" key="3">
    <source>
        <dbReference type="Proteomes" id="UP000288794"/>
    </source>
</evidence>
<evidence type="ECO:0000256" key="1">
    <source>
        <dbReference type="HAMAP-Rule" id="MF_00691"/>
    </source>
</evidence>
<dbReference type="InterPro" id="IPR005501">
    <property type="entry name" value="LamB/YcsF/PxpA-like"/>
</dbReference>
<dbReference type="PANTHER" id="PTHR30292:SF0">
    <property type="entry name" value="5-OXOPROLINASE SUBUNIT A"/>
    <property type="match status" value="1"/>
</dbReference>
<proteinExistence type="inferred from homology"/>
<accession>A0A443IAG8</accession>
<evidence type="ECO:0000313" key="2">
    <source>
        <dbReference type="EMBL" id="RWR01132.1"/>
    </source>
</evidence>
<dbReference type="InterPro" id="IPR011330">
    <property type="entry name" value="Glyco_hydro/deAcase_b/a-brl"/>
</dbReference>
<sequence>MKIDLNADLGEGSTSDRQLLQWVTSANIACGFHAGDAQTMLQSIRWAKEFGVAIGAHPSFPDRENFGRTAMRLPAETVFAQVVYQVGALKALAATEGCRLAHVKPHGMLYNQAAREPLLADVIARAIKAVDPALILLGLAGSELIRAGHYHGLSTRQEAFADRGYQNDGSLVPRDRPGALIENETMAIEQTLSMVQQGKVRSVQGEWITLHAESICLHGDGAHALIFAQHLRNAFDKNGITVTDQ</sequence>
<dbReference type="EMBL" id="JMEE01000040">
    <property type="protein sequence ID" value="RWR01132.1"/>
    <property type="molecule type" value="Genomic_DNA"/>
</dbReference>
<dbReference type="Pfam" id="PF03746">
    <property type="entry name" value="LamB_YcsF"/>
    <property type="match status" value="1"/>
</dbReference>
<keyword evidence="1" id="KW-0067">ATP-binding</keyword>
<dbReference type="Proteomes" id="UP000288794">
    <property type="component" value="Unassembled WGS sequence"/>
</dbReference>
<dbReference type="NCBIfam" id="NF003816">
    <property type="entry name" value="PRK05406.1-5"/>
    <property type="match status" value="1"/>
</dbReference>
<dbReference type="Gene3D" id="3.20.20.370">
    <property type="entry name" value="Glycoside hydrolase/deacetylase"/>
    <property type="match status" value="1"/>
</dbReference>
<organism evidence="2 3">
    <name type="scientific">[Pantoea] beijingensis</name>
    <dbReference type="NCBI Taxonomy" id="1324864"/>
    <lineage>
        <taxon>Bacteria</taxon>
        <taxon>Pseudomonadati</taxon>
        <taxon>Pseudomonadota</taxon>
        <taxon>Gammaproteobacteria</taxon>
        <taxon>Enterobacterales</taxon>
        <taxon>Erwiniaceae</taxon>
        <taxon>Erwinia</taxon>
    </lineage>
</organism>
<comment type="catalytic activity">
    <reaction evidence="1">
        <text>5-oxo-L-proline + ATP + 2 H2O = L-glutamate + ADP + phosphate + H(+)</text>
        <dbReference type="Rhea" id="RHEA:10348"/>
        <dbReference type="ChEBI" id="CHEBI:15377"/>
        <dbReference type="ChEBI" id="CHEBI:15378"/>
        <dbReference type="ChEBI" id="CHEBI:29985"/>
        <dbReference type="ChEBI" id="CHEBI:30616"/>
        <dbReference type="ChEBI" id="CHEBI:43474"/>
        <dbReference type="ChEBI" id="CHEBI:58402"/>
        <dbReference type="ChEBI" id="CHEBI:456216"/>
        <dbReference type="EC" id="3.5.2.9"/>
    </reaction>
</comment>
<name>A0A443IAG8_9GAMM</name>
<dbReference type="NCBIfam" id="NF003815">
    <property type="entry name" value="PRK05406.1-4"/>
    <property type="match status" value="1"/>
</dbReference>
<dbReference type="AlphaFoldDB" id="A0A443IAG8"/>
<protein>
    <recommendedName>
        <fullName evidence="1">5-oxoprolinase subunit A</fullName>
        <shortName evidence="1">5-OPase subunit A</shortName>
        <ecNumber evidence="1">3.5.2.9</ecNumber>
    </recommendedName>
    <alternativeName>
        <fullName evidence="1">5-oxoprolinase (ATP-hydrolyzing) subunit A</fullName>
    </alternativeName>
</protein>
<comment type="subunit">
    <text evidence="1">Forms a complex composed of PxpA, PxpB and PxpC.</text>
</comment>
<comment type="caution">
    <text evidence="2">The sequence shown here is derived from an EMBL/GenBank/DDBJ whole genome shotgun (WGS) entry which is preliminary data.</text>
</comment>
<dbReference type="NCBIfam" id="NF003812">
    <property type="entry name" value="PRK05406.1-1"/>
    <property type="match status" value="1"/>
</dbReference>
<dbReference type="EC" id="3.5.2.9" evidence="1"/>
<keyword evidence="1" id="KW-0547">Nucleotide-binding</keyword>
<dbReference type="HAMAP" id="MF_00691">
    <property type="entry name" value="PxpA"/>
    <property type="match status" value="1"/>
</dbReference>
<gene>
    <name evidence="1" type="primary">pxpA</name>
    <name evidence="2" type="ORF">ED28_15250</name>
</gene>
<dbReference type="RefSeq" id="WP_128178900.1">
    <property type="nucleotide sequence ID" value="NZ_CP071409.1"/>
</dbReference>
<dbReference type="SUPFAM" id="SSF88713">
    <property type="entry name" value="Glycoside hydrolase/deacetylase"/>
    <property type="match status" value="1"/>
</dbReference>
<comment type="function">
    <text evidence="1">Catalyzes the cleavage of 5-oxoproline to form L-glutamate coupled to the hydrolysis of ATP to ADP and inorganic phosphate.</text>
</comment>
<keyword evidence="1" id="KW-0378">Hydrolase</keyword>
<dbReference type="PANTHER" id="PTHR30292">
    <property type="entry name" value="UNCHARACTERIZED PROTEIN YBGL-RELATED"/>
    <property type="match status" value="1"/>
</dbReference>
<dbReference type="GO" id="GO:0005524">
    <property type="term" value="F:ATP binding"/>
    <property type="evidence" value="ECO:0007669"/>
    <property type="project" value="UniProtKB-UniRule"/>
</dbReference>
<dbReference type="GO" id="GO:0005975">
    <property type="term" value="P:carbohydrate metabolic process"/>
    <property type="evidence" value="ECO:0007669"/>
    <property type="project" value="InterPro"/>
</dbReference>
<dbReference type="NCBIfam" id="NF003814">
    <property type="entry name" value="PRK05406.1-3"/>
    <property type="match status" value="1"/>
</dbReference>
<dbReference type="GO" id="GO:0017168">
    <property type="term" value="F:5-oxoprolinase (ATP-hydrolyzing) activity"/>
    <property type="evidence" value="ECO:0007669"/>
    <property type="project" value="UniProtKB-UniRule"/>
</dbReference>
<reference evidence="2 3" key="1">
    <citation type="submission" date="2014-04" db="EMBL/GenBank/DDBJ databases">
        <title>Draft genome sequence of Pantoea beijingensis strain LMG 27579, an emerging pathogen to Pleurotus eryngii with potential industrial application.</title>
        <authorList>
            <person name="Xu F."/>
            <person name="Liu Y."/>
            <person name="Wang S."/>
            <person name="Yin Y."/>
            <person name="Ma Y."/>
            <person name="Zhao S."/>
            <person name="Rong C."/>
        </authorList>
    </citation>
    <scope>NUCLEOTIDE SEQUENCE [LARGE SCALE GENOMIC DNA]</scope>
    <source>
        <strain evidence="2 3">LMG 27579</strain>
    </source>
</reference>
<keyword evidence="3" id="KW-1185">Reference proteome</keyword>
<dbReference type="CDD" id="cd10800">
    <property type="entry name" value="LamB_YcsF_YbgL_like"/>
    <property type="match status" value="1"/>
</dbReference>
<comment type="similarity">
    <text evidence="1">Belongs to the LamB/PxpA family.</text>
</comment>